<dbReference type="PANTHER" id="PTHR46433">
    <property type="entry name" value="ANK_REP_REGION DOMAIN-CONTAINING PROTEIN-RELATED"/>
    <property type="match status" value="1"/>
</dbReference>
<dbReference type="InterPro" id="IPR032675">
    <property type="entry name" value="LRR_dom_sf"/>
</dbReference>
<evidence type="ECO:0000313" key="1">
    <source>
        <dbReference type="EMBL" id="GFH57549.1"/>
    </source>
</evidence>
<evidence type="ECO:0000313" key="2">
    <source>
        <dbReference type="Proteomes" id="UP001054902"/>
    </source>
</evidence>
<name>A0AAD3D4F3_9STRA</name>
<dbReference type="PANTHER" id="PTHR46433:SF3">
    <property type="entry name" value="RAB GTPASE DOMAIN-CONTAINING PROTEIN"/>
    <property type="match status" value="1"/>
</dbReference>
<dbReference type="EMBL" id="BLLK01000058">
    <property type="protein sequence ID" value="GFH57549.1"/>
    <property type="molecule type" value="Genomic_DNA"/>
</dbReference>
<keyword evidence="2" id="KW-1185">Reference proteome</keyword>
<reference evidence="1 2" key="1">
    <citation type="journal article" date="2021" name="Sci. Rep.">
        <title>The genome of the diatom Chaetoceros tenuissimus carries an ancient integrated fragment of an extant virus.</title>
        <authorList>
            <person name="Hongo Y."/>
            <person name="Kimura K."/>
            <person name="Takaki Y."/>
            <person name="Yoshida Y."/>
            <person name="Baba S."/>
            <person name="Kobayashi G."/>
            <person name="Nagasaki K."/>
            <person name="Hano T."/>
            <person name="Tomaru Y."/>
        </authorList>
    </citation>
    <scope>NUCLEOTIDE SEQUENCE [LARGE SCALE GENOMIC DNA]</scope>
    <source>
        <strain evidence="1 2">NIES-3715</strain>
    </source>
</reference>
<protein>
    <recommendedName>
        <fullName evidence="3">F-box domain-containing protein</fullName>
    </recommendedName>
</protein>
<organism evidence="1 2">
    <name type="scientific">Chaetoceros tenuissimus</name>
    <dbReference type="NCBI Taxonomy" id="426638"/>
    <lineage>
        <taxon>Eukaryota</taxon>
        <taxon>Sar</taxon>
        <taxon>Stramenopiles</taxon>
        <taxon>Ochrophyta</taxon>
        <taxon>Bacillariophyta</taxon>
        <taxon>Coscinodiscophyceae</taxon>
        <taxon>Chaetocerotophycidae</taxon>
        <taxon>Chaetocerotales</taxon>
        <taxon>Chaetocerotaceae</taxon>
        <taxon>Chaetoceros</taxon>
    </lineage>
</organism>
<proteinExistence type="predicted"/>
<comment type="caution">
    <text evidence="1">The sequence shown here is derived from an EMBL/GenBank/DDBJ whole genome shotgun (WGS) entry which is preliminary data.</text>
</comment>
<sequence>MSSSQSLLLKLPPENLQTILSFVTLSELMNLGQTSVLNLQMIQLAHHLCYFPEEDSFSSSNSNSRPDLRSSMITISNNRRSSASDLRRSLPNIHNLDAFSSHNFGRNMIHHRSDLSMTKIAHMLNKFHYLRTLVLYKMDHVGDRFLGVLNAAPCKRYLTHIEFHDLNIGNIHTNQQNHTTAQLVLPTDRLQYVELDGVLFCDYQSVIQPFLLSKVLKILKLIGCRLLKDVHVRDLMEKQLPPYNSNSQLHTLCLEECSRLSAPFIVSETIHTLSLAKCQLIQNLHYIKCKSLIHADLSRCSMLSNESIHGFVKFHEKTLETLNLNNCGSISRIDFVQEHVLRKEKLESLESRQGDQEEARMNWICTVPAKLTELDLSLCTGLEFVRIVAPSLKFLNLGMCLKMKHLHLQLPEVESLDLSILNIESLSIEAPNLVFLNLSGCSKLKSIDKFTCPNIETLDICGTDLSGKDFNLGKKFRGLKCGGDISDLEKITSNLENFPA</sequence>
<accession>A0AAD3D4F3</accession>
<dbReference type="Proteomes" id="UP001054902">
    <property type="component" value="Unassembled WGS sequence"/>
</dbReference>
<gene>
    <name evidence="1" type="ORF">CTEN210_14025</name>
</gene>
<dbReference type="AlphaFoldDB" id="A0AAD3D4F3"/>
<dbReference type="Gene3D" id="3.80.10.10">
    <property type="entry name" value="Ribonuclease Inhibitor"/>
    <property type="match status" value="1"/>
</dbReference>
<evidence type="ECO:0008006" key="3">
    <source>
        <dbReference type="Google" id="ProtNLM"/>
    </source>
</evidence>
<dbReference type="SUPFAM" id="SSF52058">
    <property type="entry name" value="L domain-like"/>
    <property type="match status" value="1"/>
</dbReference>